<keyword evidence="2" id="KW-0645">Protease</keyword>
<dbReference type="SUPFAM" id="SSF50156">
    <property type="entry name" value="PDZ domain-like"/>
    <property type="match status" value="1"/>
</dbReference>
<dbReference type="GO" id="GO:0006508">
    <property type="term" value="P:proteolysis"/>
    <property type="evidence" value="ECO:0007669"/>
    <property type="project" value="UniProtKB-KW"/>
</dbReference>
<proteinExistence type="inferred from homology"/>
<dbReference type="NCBIfam" id="TIGR00225">
    <property type="entry name" value="prc"/>
    <property type="match status" value="1"/>
</dbReference>
<evidence type="ECO:0000256" key="3">
    <source>
        <dbReference type="ARBA" id="ARBA00022801"/>
    </source>
</evidence>
<dbReference type="PANTHER" id="PTHR32060:SF22">
    <property type="entry name" value="CARBOXYL-TERMINAL-PROCESSING PEPTIDASE 3, CHLOROPLASTIC"/>
    <property type="match status" value="1"/>
</dbReference>
<dbReference type="GO" id="GO:0008236">
    <property type="term" value="F:serine-type peptidase activity"/>
    <property type="evidence" value="ECO:0007669"/>
    <property type="project" value="UniProtKB-KW"/>
</dbReference>
<keyword evidence="3" id="KW-0378">Hydrolase</keyword>
<dbReference type="GO" id="GO:0007165">
    <property type="term" value="P:signal transduction"/>
    <property type="evidence" value="ECO:0007669"/>
    <property type="project" value="TreeGrafter"/>
</dbReference>
<dbReference type="CDD" id="cd07560">
    <property type="entry name" value="Peptidase_S41_CPP"/>
    <property type="match status" value="1"/>
</dbReference>
<dbReference type="SMART" id="SM00228">
    <property type="entry name" value="PDZ"/>
    <property type="match status" value="1"/>
</dbReference>
<evidence type="ECO:0000313" key="6">
    <source>
        <dbReference type="EMBL" id="SUZ83632.1"/>
    </source>
</evidence>
<keyword evidence="4" id="KW-0720">Serine protease</keyword>
<dbReference type="InterPro" id="IPR005151">
    <property type="entry name" value="Tail-specific_protease"/>
</dbReference>
<dbReference type="SUPFAM" id="SSF52096">
    <property type="entry name" value="ClpP/crotonase"/>
    <property type="match status" value="1"/>
</dbReference>
<protein>
    <recommendedName>
        <fullName evidence="5">PDZ domain-containing protein</fullName>
    </recommendedName>
</protein>
<dbReference type="Gene3D" id="3.90.226.10">
    <property type="entry name" value="2-enoyl-CoA Hydratase, Chain A, domain 1"/>
    <property type="match status" value="1"/>
</dbReference>
<dbReference type="Pfam" id="PF03572">
    <property type="entry name" value="Peptidase_S41"/>
    <property type="match status" value="1"/>
</dbReference>
<accession>A0A381QW32</accession>
<dbReference type="Gene3D" id="2.30.42.10">
    <property type="match status" value="1"/>
</dbReference>
<sequence length="709" mass="81604">MRLLGILASGIISIVIFFELSVNKFDDPNKDKLLVELISVVLDRLHYDPKIIDDDFSKSVYDDYIKAIDPQKRFLLKSDIEKFDQYQFLIDDQIKSTSIDFFNLTYETLISRIDDVESFYKDILKNPFDFNIDETLNTDFEELNYAEDVSDHISIWRKRLKLSTLDGFVTKKIIQDEKGVSDDSEKELKSDIDLESESRESILNNLKDFFAFNDDLERKDWFSIYLNSIVNQFDPHTVYLAPQAKDVFDQNISGRFQGIGARLLKKNQQVEIAEIIIGGPVWRDKLLNVGDLILGVSQTPDEEPVDISIMKLTDAVDLIKGEKGTKVYLMVKRVDGGIEQVEITRDIVELEETYAKSSLIFQDSKKYGFITLPSFYVDFNDYDQRNAASDIKKEILKLKNENVSGIVMDLRGNGGGSLKTAVDITGFFIDQGPVVQVKSIGGRKEVLKDQDSSIIWDGPLVILVNEFSASASEILAAALQDYNRAIIIGSKQTYGKGTVQNLVSLNQFISGNTYGELGYIKLTTDKFYRISGGSTQLEGVKSDVVFPNRYSYIDIGERDLDNPLSWDQINSAQYAPLTRQIYYDKTLENSKNRISKNEFFNIIDEQARWVKERQEDNTVSLNYNIYKMDLDNTKKESEKFKKIDDFKSNYRFEWLRDNVLNEEIPDEIIERRNRWVEDLQKDLYVDEAINILGDLSSFYLNRLSLKNNN</sequence>
<comment type="similarity">
    <text evidence="1">Belongs to the peptidase S41A family.</text>
</comment>
<gene>
    <name evidence="6" type="ORF">METZ01_LOCUS36486</name>
</gene>
<feature type="domain" description="PDZ" evidence="5">
    <location>
        <begin position="237"/>
        <end position="320"/>
    </location>
</feature>
<dbReference type="Pfam" id="PF00595">
    <property type="entry name" value="PDZ"/>
    <property type="match status" value="1"/>
</dbReference>
<dbReference type="PANTHER" id="PTHR32060">
    <property type="entry name" value="TAIL-SPECIFIC PROTEASE"/>
    <property type="match status" value="1"/>
</dbReference>
<organism evidence="6">
    <name type="scientific">marine metagenome</name>
    <dbReference type="NCBI Taxonomy" id="408172"/>
    <lineage>
        <taxon>unclassified sequences</taxon>
        <taxon>metagenomes</taxon>
        <taxon>ecological metagenomes</taxon>
    </lineage>
</organism>
<evidence type="ECO:0000259" key="5">
    <source>
        <dbReference type="PROSITE" id="PS50106"/>
    </source>
</evidence>
<dbReference type="GO" id="GO:0030288">
    <property type="term" value="C:outer membrane-bounded periplasmic space"/>
    <property type="evidence" value="ECO:0007669"/>
    <property type="project" value="TreeGrafter"/>
</dbReference>
<name>A0A381QW32_9ZZZZ</name>
<dbReference type="InterPro" id="IPR020992">
    <property type="entry name" value="Tail_Prtase_C"/>
</dbReference>
<evidence type="ECO:0000256" key="2">
    <source>
        <dbReference type="ARBA" id="ARBA00022670"/>
    </source>
</evidence>
<dbReference type="InterPro" id="IPR004447">
    <property type="entry name" value="Peptidase_S41A"/>
</dbReference>
<dbReference type="InterPro" id="IPR040573">
    <property type="entry name" value="TSP_N"/>
</dbReference>
<dbReference type="AlphaFoldDB" id="A0A381QW32"/>
<dbReference type="EMBL" id="UINC01001560">
    <property type="protein sequence ID" value="SUZ83632.1"/>
    <property type="molecule type" value="Genomic_DNA"/>
</dbReference>
<dbReference type="InterPro" id="IPR036034">
    <property type="entry name" value="PDZ_sf"/>
</dbReference>
<dbReference type="InterPro" id="IPR029045">
    <property type="entry name" value="ClpP/crotonase-like_dom_sf"/>
</dbReference>
<evidence type="ECO:0000256" key="1">
    <source>
        <dbReference type="ARBA" id="ARBA00009179"/>
    </source>
</evidence>
<dbReference type="Pfam" id="PF11818">
    <property type="entry name" value="DUF3340"/>
    <property type="match status" value="1"/>
</dbReference>
<evidence type="ECO:0000256" key="4">
    <source>
        <dbReference type="ARBA" id="ARBA00022825"/>
    </source>
</evidence>
<dbReference type="SMART" id="SM00245">
    <property type="entry name" value="TSPc"/>
    <property type="match status" value="1"/>
</dbReference>
<dbReference type="GO" id="GO:0004175">
    <property type="term" value="F:endopeptidase activity"/>
    <property type="evidence" value="ECO:0007669"/>
    <property type="project" value="TreeGrafter"/>
</dbReference>
<dbReference type="Pfam" id="PF17804">
    <property type="entry name" value="TSP_NTD"/>
    <property type="match status" value="1"/>
</dbReference>
<dbReference type="InterPro" id="IPR001478">
    <property type="entry name" value="PDZ"/>
</dbReference>
<dbReference type="PROSITE" id="PS50106">
    <property type="entry name" value="PDZ"/>
    <property type="match status" value="1"/>
</dbReference>
<reference evidence="6" key="1">
    <citation type="submission" date="2018-05" db="EMBL/GenBank/DDBJ databases">
        <authorList>
            <person name="Lanie J.A."/>
            <person name="Ng W.-L."/>
            <person name="Kazmierczak K.M."/>
            <person name="Andrzejewski T.M."/>
            <person name="Davidsen T.M."/>
            <person name="Wayne K.J."/>
            <person name="Tettelin H."/>
            <person name="Glass J.I."/>
            <person name="Rusch D."/>
            <person name="Podicherti R."/>
            <person name="Tsui H.-C.T."/>
            <person name="Winkler M.E."/>
        </authorList>
    </citation>
    <scope>NUCLEOTIDE SEQUENCE</scope>
</reference>